<protein>
    <submittedName>
        <fullName evidence="1">Uncharacterized protein</fullName>
    </submittedName>
</protein>
<evidence type="ECO:0000313" key="1">
    <source>
        <dbReference type="EnsemblMetazoa" id="PPA33218.1"/>
    </source>
</evidence>
<organism evidence="1 2">
    <name type="scientific">Pristionchus pacificus</name>
    <name type="common">Parasitic nematode worm</name>
    <dbReference type="NCBI Taxonomy" id="54126"/>
    <lineage>
        <taxon>Eukaryota</taxon>
        <taxon>Metazoa</taxon>
        <taxon>Ecdysozoa</taxon>
        <taxon>Nematoda</taxon>
        <taxon>Chromadorea</taxon>
        <taxon>Rhabditida</taxon>
        <taxon>Rhabditina</taxon>
        <taxon>Diplogasteromorpha</taxon>
        <taxon>Diplogasteroidea</taxon>
        <taxon>Neodiplogasteridae</taxon>
        <taxon>Pristionchus</taxon>
    </lineage>
</organism>
<evidence type="ECO:0000313" key="2">
    <source>
        <dbReference type="Proteomes" id="UP000005239"/>
    </source>
</evidence>
<proteinExistence type="predicted"/>
<accession>A0A8R1YR22</accession>
<accession>A0A2A6B2S2</accession>
<reference evidence="2" key="1">
    <citation type="journal article" date="2008" name="Nat. Genet.">
        <title>The Pristionchus pacificus genome provides a unique perspective on nematode lifestyle and parasitism.</title>
        <authorList>
            <person name="Dieterich C."/>
            <person name="Clifton S.W."/>
            <person name="Schuster L.N."/>
            <person name="Chinwalla A."/>
            <person name="Delehaunty K."/>
            <person name="Dinkelacker I."/>
            <person name="Fulton L."/>
            <person name="Fulton R."/>
            <person name="Godfrey J."/>
            <person name="Minx P."/>
            <person name="Mitreva M."/>
            <person name="Roeseler W."/>
            <person name="Tian H."/>
            <person name="Witte H."/>
            <person name="Yang S.P."/>
            <person name="Wilson R.K."/>
            <person name="Sommer R.J."/>
        </authorList>
    </citation>
    <scope>NUCLEOTIDE SEQUENCE [LARGE SCALE GENOMIC DNA]</scope>
    <source>
        <strain evidence="2">PS312</strain>
    </source>
</reference>
<sequence length="64" mass="6506">MYRILFCLLLLIIAVDAAPAPELVSDLAGAARGLSRAAGDIVKAVPIVGGLAAPFVDGARFIGK</sequence>
<dbReference type="AlphaFoldDB" id="A0A2A6B2S2"/>
<dbReference type="EnsemblMetazoa" id="PPA33218.1">
    <property type="protein sequence ID" value="PPA33218.1"/>
    <property type="gene ID" value="WBGene00206078"/>
</dbReference>
<gene>
    <name evidence="1" type="primary">WBGene00206078</name>
</gene>
<reference evidence="1" key="2">
    <citation type="submission" date="2022-06" db="UniProtKB">
        <authorList>
            <consortium name="EnsemblMetazoa"/>
        </authorList>
    </citation>
    <scope>IDENTIFICATION</scope>
    <source>
        <strain evidence="1">PS312</strain>
    </source>
</reference>
<dbReference type="Proteomes" id="UP000005239">
    <property type="component" value="Unassembled WGS sequence"/>
</dbReference>
<keyword evidence="2" id="KW-1185">Reference proteome</keyword>
<name>A0A2A6B2S2_PRIPA</name>